<organism evidence="4 5">
    <name type="scientific">Clytia hemisphaerica</name>
    <dbReference type="NCBI Taxonomy" id="252671"/>
    <lineage>
        <taxon>Eukaryota</taxon>
        <taxon>Metazoa</taxon>
        <taxon>Cnidaria</taxon>
        <taxon>Hydrozoa</taxon>
        <taxon>Hydroidolina</taxon>
        <taxon>Leptothecata</taxon>
        <taxon>Obeliida</taxon>
        <taxon>Clytiidae</taxon>
        <taxon>Clytia</taxon>
    </lineage>
</organism>
<keyword evidence="5" id="KW-1185">Reference proteome</keyword>
<evidence type="ECO:0000256" key="1">
    <source>
        <dbReference type="ARBA" id="ARBA00022737"/>
    </source>
</evidence>
<dbReference type="Pfam" id="PF00090">
    <property type="entry name" value="TSP_1"/>
    <property type="match status" value="2"/>
</dbReference>
<evidence type="ECO:0000256" key="3">
    <source>
        <dbReference type="SAM" id="MobiDB-lite"/>
    </source>
</evidence>
<keyword evidence="1" id="KW-0677">Repeat</keyword>
<evidence type="ECO:0000313" key="4">
    <source>
        <dbReference type="EnsemblMetazoa" id="CLYHEMP005458.1"/>
    </source>
</evidence>
<protein>
    <submittedName>
        <fullName evidence="4">Uncharacterized protein</fullName>
    </submittedName>
</protein>
<dbReference type="PRINTS" id="PR01705">
    <property type="entry name" value="TSP1REPEAT"/>
</dbReference>
<dbReference type="SMART" id="SM00209">
    <property type="entry name" value="TSP1"/>
    <property type="match status" value="2"/>
</dbReference>
<reference evidence="4" key="1">
    <citation type="submission" date="2021-01" db="UniProtKB">
        <authorList>
            <consortium name="EnsemblMetazoa"/>
        </authorList>
    </citation>
    <scope>IDENTIFICATION</scope>
</reference>
<evidence type="ECO:0000256" key="2">
    <source>
        <dbReference type="ARBA" id="ARBA00023157"/>
    </source>
</evidence>
<sequence length="373" mass="41907">MACDCAAKAGKDEYRVVALGNWEECHADKTRPDVKLLGSQTDAKCFNAHFLKCKSGESCMGEPNYIYIYALPAKDGNWGDWSNWSGCGVTCGNGVHKRTRKCDNPASEGGGKDCEGEAVNTKPCSIAMKCPIDGKWSEWSEWESCDKCCGGGSQRRDRTCDNPPPGPNGKKCQGERIDSRKCNTNACRGPESCFFKYTQYMPYDKDRSPIFLDNHQIKCPADHVLNYIRLQENGQRTGVAYGYRCCKTEPCSNSLKINNPTSNGGGFGKIFNLDRQIVDCKNQGLSSLKLDEQMSSRWNYKYDCCKVPNKKLDCYRANTGFMSNIAGNIQSLLNHEISCKCDDYYITGFKLNQNYNGNRDQIRYDFQCCKIKN</sequence>
<keyword evidence="2" id="KW-1015">Disulfide bond</keyword>
<dbReference type="InterPro" id="IPR000884">
    <property type="entry name" value="TSP1_rpt"/>
</dbReference>
<dbReference type="InterPro" id="IPR036383">
    <property type="entry name" value="TSP1_rpt_sf"/>
</dbReference>
<dbReference type="FunFam" id="2.20.100.10:FF:000002">
    <property type="entry name" value="Unc-5 netrin receptor C"/>
    <property type="match status" value="2"/>
</dbReference>
<proteinExistence type="predicted"/>
<dbReference type="AlphaFoldDB" id="A0A7M5U2R1"/>
<dbReference type="PANTHER" id="PTHR22906">
    <property type="entry name" value="PROPERDIN"/>
    <property type="match status" value="1"/>
</dbReference>
<dbReference type="Proteomes" id="UP000594262">
    <property type="component" value="Unplaced"/>
</dbReference>
<dbReference type="InterPro" id="IPR052065">
    <property type="entry name" value="Compl_asym_regulator"/>
</dbReference>
<dbReference type="EnsemblMetazoa" id="CLYHEMT005458.1">
    <property type="protein sequence ID" value="CLYHEMP005458.1"/>
    <property type="gene ID" value="CLYHEMG005458"/>
</dbReference>
<dbReference type="Gene3D" id="2.20.100.10">
    <property type="entry name" value="Thrombospondin type-1 (TSP1) repeat"/>
    <property type="match status" value="2"/>
</dbReference>
<dbReference type="PANTHER" id="PTHR22906:SF21">
    <property type="entry name" value="SEMA DOMAIN-CONTAINING PROTEIN"/>
    <property type="match status" value="1"/>
</dbReference>
<feature type="region of interest" description="Disordered" evidence="3">
    <location>
        <begin position="152"/>
        <end position="172"/>
    </location>
</feature>
<dbReference type="OrthoDB" id="5985939at2759"/>
<dbReference type="PROSITE" id="PS50092">
    <property type="entry name" value="TSP1"/>
    <property type="match status" value="2"/>
</dbReference>
<evidence type="ECO:0000313" key="5">
    <source>
        <dbReference type="Proteomes" id="UP000594262"/>
    </source>
</evidence>
<accession>A0A7M5U2R1</accession>
<name>A0A7M5U2R1_9CNID</name>
<dbReference type="SUPFAM" id="SSF82895">
    <property type="entry name" value="TSP-1 type 1 repeat"/>
    <property type="match status" value="2"/>
</dbReference>